<accession>A0A1S2LJE5</accession>
<evidence type="ECO:0000256" key="1">
    <source>
        <dbReference type="SAM" id="Phobius"/>
    </source>
</evidence>
<keyword evidence="1" id="KW-0472">Membrane</keyword>
<organism evidence="2 3">
    <name type="scientific">Anaerobacillus alkalilacustris</name>
    <dbReference type="NCBI Taxonomy" id="393763"/>
    <lineage>
        <taxon>Bacteria</taxon>
        <taxon>Bacillati</taxon>
        <taxon>Bacillota</taxon>
        <taxon>Bacilli</taxon>
        <taxon>Bacillales</taxon>
        <taxon>Bacillaceae</taxon>
        <taxon>Anaerobacillus</taxon>
    </lineage>
</organism>
<reference evidence="2 3" key="1">
    <citation type="submission" date="2016-10" db="EMBL/GenBank/DDBJ databases">
        <title>Draft genome sequences of four alkaliphilic bacteria belonging to the Anaerobacillus genus.</title>
        <authorList>
            <person name="Bassil N.M."/>
            <person name="Lloyd J.R."/>
        </authorList>
    </citation>
    <scope>NUCLEOTIDE SEQUENCE [LARGE SCALE GENOMIC DNA]</scope>
    <source>
        <strain evidence="2 3">DSM 18345</strain>
    </source>
</reference>
<sequence>MNIAIYMTLLFSLILSTITSIWIYKKKTNKWLGVLIGLCINTLLLLGATISFHKIFNVNEVDGLFASLGILIFAFFVPIFTCINFYILELLRYKIYGIND</sequence>
<comment type="caution">
    <text evidence="2">The sequence shown here is derived from an EMBL/GenBank/DDBJ whole genome shotgun (WGS) entry which is preliminary data.</text>
</comment>
<proteinExistence type="predicted"/>
<feature type="transmembrane region" description="Helical" evidence="1">
    <location>
        <begin position="31"/>
        <end position="52"/>
    </location>
</feature>
<keyword evidence="1" id="KW-0812">Transmembrane</keyword>
<dbReference type="EMBL" id="MLQR01000031">
    <property type="protein sequence ID" value="OIJ12531.1"/>
    <property type="molecule type" value="Genomic_DNA"/>
</dbReference>
<evidence type="ECO:0000313" key="3">
    <source>
        <dbReference type="Proteomes" id="UP000179524"/>
    </source>
</evidence>
<keyword evidence="1" id="KW-1133">Transmembrane helix</keyword>
<dbReference type="Proteomes" id="UP000179524">
    <property type="component" value="Unassembled WGS sequence"/>
</dbReference>
<dbReference type="AlphaFoldDB" id="A0A1S2LJE5"/>
<evidence type="ECO:0000313" key="2">
    <source>
        <dbReference type="EMBL" id="OIJ12531.1"/>
    </source>
</evidence>
<protein>
    <submittedName>
        <fullName evidence="2">Uncharacterized protein</fullName>
    </submittedName>
</protein>
<gene>
    <name evidence="2" type="ORF">BKP37_13980</name>
</gene>
<feature type="transmembrane region" description="Helical" evidence="1">
    <location>
        <begin position="64"/>
        <end position="88"/>
    </location>
</feature>
<keyword evidence="3" id="KW-1185">Reference proteome</keyword>
<name>A0A1S2LJE5_9BACI</name>
<feature type="transmembrane region" description="Helical" evidence="1">
    <location>
        <begin position="6"/>
        <end position="24"/>
    </location>
</feature>